<comment type="caution">
    <text evidence="5">The sequence shown here is derived from an EMBL/GenBank/DDBJ whole genome shotgun (WGS) entry which is preliminary data.</text>
</comment>
<dbReference type="PANTHER" id="PTHR46128">
    <property type="entry name" value="MITOCHONDRIAL GROUP I INTRON SPLICING FACTOR CCM1"/>
    <property type="match status" value="1"/>
</dbReference>
<dbReference type="Pfam" id="PF01535">
    <property type="entry name" value="PPR"/>
    <property type="match status" value="3"/>
</dbReference>
<dbReference type="PROSITE" id="PS51375">
    <property type="entry name" value="PPR"/>
    <property type="match status" value="7"/>
</dbReference>
<evidence type="ECO:0000256" key="1">
    <source>
        <dbReference type="ARBA" id="ARBA00007626"/>
    </source>
</evidence>
<dbReference type="EMBL" id="PNBA02000002">
    <property type="protein sequence ID" value="KAG6432201.1"/>
    <property type="molecule type" value="Genomic_DNA"/>
</dbReference>
<feature type="region of interest" description="Disordered" evidence="4">
    <location>
        <begin position="1"/>
        <end position="29"/>
    </location>
</feature>
<dbReference type="Pfam" id="PF13041">
    <property type="entry name" value="PPR_2"/>
    <property type="match status" value="2"/>
</dbReference>
<dbReference type="InterPro" id="IPR002885">
    <property type="entry name" value="PPR_rpt"/>
</dbReference>
<keyword evidence="2" id="KW-0677">Repeat</keyword>
<organism evidence="5">
    <name type="scientific">Salvia splendens</name>
    <name type="common">Scarlet sage</name>
    <dbReference type="NCBI Taxonomy" id="180675"/>
    <lineage>
        <taxon>Eukaryota</taxon>
        <taxon>Viridiplantae</taxon>
        <taxon>Streptophyta</taxon>
        <taxon>Embryophyta</taxon>
        <taxon>Tracheophyta</taxon>
        <taxon>Spermatophyta</taxon>
        <taxon>Magnoliopsida</taxon>
        <taxon>eudicotyledons</taxon>
        <taxon>Gunneridae</taxon>
        <taxon>Pentapetalae</taxon>
        <taxon>asterids</taxon>
        <taxon>lamiids</taxon>
        <taxon>Lamiales</taxon>
        <taxon>Lamiaceae</taxon>
        <taxon>Nepetoideae</taxon>
        <taxon>Mentheae</taxon>
        <taxon>Salviinae</taxon>
        <taxon>Salvia</taxon>
        <taxon>Salvia subgen. Calosphace</taxon>
        <taxon>core Calosphace</taxon>
    </lineage>
</organism>
<comment type="similarity">
    <text evidence="1">Belongs to the PPR family. P subfamily.</text>
</comment>
<feature type="repeat" description="PPR" evidence="3">
    <location>
        <begin position="357"/>
        <end position="391"/>
    </location>
</feature>
<dbReference type="PANTHER" id="PTHR46128:SF211">
    <property type="entry name" value="PENTACOTRIPEPTIDE-REPEAT REGION OF PRORP DOMAIN-CONTAINING PROTEIN"/>
    <property type="match status" value="1"/>
</dbReference>
<feature type="repeat" description="PPR" evidence="3">
    <location>
        <begin position="427"/>
        <end position="461"/>
    </location>
</feature>
<feature type="repeat" description="PPR" evidence="3">
    <location>
        <begin position="218"/>
        <end position="252"/>
    </location>
</feature>
<feature type="repeat" description="PPR" evidence="3">
    <location>
        <begin position="392"/>
        <end position="426"/>
    </location>
</feature>
<evidence type="ECO:0000313" key="6">
    <source>
        <dbReference type="Proteomes" id="UP000298416"/>
    </source>
</evidence>
<dbReference type="NCBIfam" id="TIGR00756">
    <property type="entry name" value="PPR"/>
    <property type="match status" value="6"/>
</dbReference>
<dbReference type="AlphaFoldDB" id="A0A8X8YGR3"/>
<accession>A0A8X8YGR3</accession>
<feature type="compositionally biased region" description="Polar residues" evidence="4">
    <location>
        <begin position="15"/>
        <end position="29"/>
    </location>
</feature>
<evidence type="ECO:0000256" key="4">
    <source>
        <dbReference type="SAM" id="MobiDB-lite"/>
    </source>
</evidence>
<evidence type="ECO:0000256" key="3">
    <source>
        <dbReference type="PROSITE-ProRule" id="PRU00708"/>
    </source>
</evidence>
<feature type="repeat" description="PPR" evidence="3">
    <location>
        <begin position="288"/>
        <end position="322"/>
    </location>
</feature>
<feature type="repeat" description="PPR" evidence="3">
    <location>
        <begin position="497"/>
        <end position="531"/>
    </location>
</feature>
<protein>
    <submittedName>
        <fullName evidence="5">Uncharacterized protein</fullName>
    </submittedName>
</protein>
<dbReference type="Gene3D" id="1.25.40.10">
    <property type="entry name" value="Tetratricopeptide repeat domain"/>
    <property type="match status" value="3"/>
</dbReference>
<gene>
    <name evidence="5" type="ORF">SASPL_103775</name>
</gene>
<sequence length="690" mass="78744">MARISSLFSHLGRRQNPTSSHSITPQIRNRNLCTDKSSANSEDVLHDHTNPIEDRMLGISGANAISEELMLKPPNLGQKLAENRVTNVSEITKEVWNVIRTHPKWKTTILSDFPMANFTDPSVCCEILRQQSDLFLSLQFYLWHRSLDGFSFDPILCNEMFDKLVEAKDVAKKFLNDGEFEVEPWFLELYTRSLCENDSIDQVLNVFERLKKIGYCVSLETWNWALSCSVRMGRADAVWKLHEDMVKYGVASDVNTMGFLIQAFCLENNVLKGYELLHQVLKAGHVPVKVVFDNLISALGKNGKYSEVSAVMRKMIVNNCYPDIHTYHEVIRYCRGEMTNEGVQIFNELKKRGYFPNRAMYTTLIDNLCQNKDVQGAWRLWFEMIQGGIIPNEFTYNVFVNGLFRNGCVDEAEKLHNEMLGKGLPETTIIFNTRIHGLCINSRAEEARVLFEEMNKKDIIRDSMTFNSMIQGYAKQGNTSEAMYFLDELQKQGFEPSSASLASLIETLCDDGYVKEAERIWLDMSEKGFNPGDDALSPIVYGLSKQGQIAEMNKWLQYMIQSRVKPKMPTFEKLIECLCGAYKLDDALFVLHYMVEMGYLLRENICYSLVHALCRVNSHHVQTLLLKIVDGTDQQSMLNEPVSQSDWLIPCADDHIHGSPVSSLIGLPVSTGNHLDSQRYDCNTIFSTVQ</sequence>
<dbReference type="InterPro" id="IPR011990">
    <property type="entry name" value="TPR-like_helical_dom_sf"/>
</dbReference>
<evidence type="ECO:0000313" key="5">
    <source>
        <dbReference type="EMBL" id="KAG6432201.1"/>
    </source>
</evidence>
<keyword evidence="6" id="KW-1185">Reference proteome</keyword>
<proteinExistence type="inferred from homology"/>
<reference evidence="5" key="1">
    <citation type="submission" date="2018-01" db="EMBL/GenBank/DDBJ databases">
        <authorList>
            <person name="Mao J.F."/>
        </authorList>
    </citation>
    <scope>NUCLEOTIDE SEQUENCE</scope>
    <source>
        <strain evidence="5">Huo1</strain>
        <tissue evidence="5">Leaf</tissue>
    </source>
</reference>
<reference evidence="5" key="2">
    <citation type="submission" date="2020-08" db="EMBL/GenBank/DDBJ databases">
        <title>Plant Genome Project.</title>
        <authorList>
            <person name="Zhang R.-G."/>
        </authorList>
    </citation>
    <scope>NUCLEOTIDE SEQUENCE</scope>
    <source>
        <strain evidence="5">Huo1</strain>
        <tissue evidence="5">Leaf</tissue>
    </source>
</reference>
<dbReference type="Proteomes" id="UP000298416">
    <property type="component" value="Unassembled WGS sequence"/>
</dbReference>
<evidence type="ECO:0000256" key="2">
    <source>
        <dbReference type="ARBA" id="ARBA00022737"/>
    </source>
</evidence>
<name>A0A8X8YGR3_SALSN</name>
<dbReference type="InterPro" id="IPR050872">
    <property type="entry name" value="PPR_P_subfamily"/>
</dbReference>
<feature type="repeat" description="PPR" evidence="3">
    <location>
        <begin position="462"/>
        <end position="496"/>
    </location>
</feature>